<name>A0A8G0L7S6_9HYPO</name>
<evidence type="ECO:0000313" key="1">
    <source>
        <dbReference type="EMBL" id="QYS94625.1"/>
    </source>
</evidence>
<gene>
    <name evidence="1" type="ORF">H0G86_001954</name>
</gene>
<evidence type="ECO:0000313" key="2">
    <source>
        <dbReference type="Proteomes" id="UP000826661"/>
    </source>
</evidence>
<reference evidence="1 2" key="1">
    <citation type="journal article" date="2021" name="BMC Genomics">
        <title>Telomere-to-telomere genome assembly of asparaginase-producing Trichoderma simmonsii.</title>
        <authorList>
            <person name="Chung D."/>
            <person name="Kwon Y.M."/>
            <person name="Yang Y."/>
        </authorList>
    </citation>
    <scope>NUCLEOTIDE SEQUENCE [LARGE SCALE GENOMIC DNA]</scope>
    <source>
        <strain evidence="1 2">GH-Sj1</strain>
    </source>
</reference>
<dbReference type="EMBL" id="CP075864">
    <property type="protein sequence ID" value="QYS94625.1"/>
    <property type="molecule type" value="Genomic_DNA"/>
</dbReference>
<protein>
    <submittedName>
        <fullName evidence="1">Uncharacterized protein</fullName>
    </submittedName>
</protein>
<accession>A0A8G0L7S6</accession>
<dbReference type="Proteomes" id="UP000826661">
    <property type="component" value="Chromosome I"/>
</dbReference>
<keyword evidence="2" id="KW-1185">Reference proteome</keyword>
<proteinExistence type="predicted"/>
<organism evidence="1 2">
    <name type="scientific">Trichoderma simmonsii</name>
    <dbReference type="NCBI Taxonomy" id="1491479"/>
    <lineage>
        <taxon>Eukaryota</taxon>
        <taxon>Fungi</taxon>
        <taxon>Dikarya</taxon>
        <taxon>Ascomycota</taxon>
        <taxon>Pezizomycotina</taxon>
        <taxon>Sordariomycetes</taxon>
        <taxon>Hypocreomycetidae</taxon>
        <taxon>Hypocreales</taxon>
        <taxon>Hypocreaceae</taxon>
        <taxon>Trichoderma</taxon>
    </lineage>
</organism>
<sequence>MWTFQSRQGHGMLHSEERWDLLGREGAKAHEISLSSVGGEAKSWGSEQKEERHIACDNSFATLRHVLVARLPKAVFGFDSNLATSDGTSSFWSIAGFGMFSRGEEMRPRALSSRLVSSLWAIPARSWQ</sequence>
<dbReference type="AlphaFoldDB" id="A0A8G0L7S6"/>